<proteinExistence type="predicted"/>
<dbReference type="InterPro" id="IPR036691">
    <property type="entry name" value="Endo/exonu/phosph_ase_sf"/>
</dbReference>
<name>A0ABM3QYN0_SPIOL</name>
<dbReference type="SUPFAM" id="SSF56219">
    <property type="entry name" value="DNase I-like"/>
    <property type="match status" value="1"/>
</dbReference>
<dbReference type="GeneID" id="130463366"/>
<organism evidence="1 2">
    <name type="scientific">Spinacia oleracea</name>
    <name type="common">Spinach</name>
    <dbReference type="NCBI Taxonomy" id="3562"/>
    <lineage>
        <taxon>Eukaryota</taxon>
        <taxon>Viridiplantae</taxon>
        <taxon>Streptophyta</taxon>
        <taxon>Embryophyta</taxon>
        <taxon>Tracheophyta</taxon>
        <taxon>Spermatophyta</taxon>
        <taxon>Magnoliopsida</taxon>
        <taxon>eudicotyledons</taxon>
        <taxon>Gunneridae</taxon>
        <taxon>Pentapetalae</taxon>
        <taxon>Caryophyllales</taxon>
        <taxon>Chenopodiaceae</taxon>
        <taxon>Chenopodioideae</taxon>
        <taxon>Anserineae</taxon>
        <taxon>Spinacia</taxon>
    </lineage>
</organism>
<accession>A0ABM3QYN0</accession>
<reference evidence="2" key="2">
    <citation type="submission" date="2025-08" db="UniProtKB">
        <authorList>
            <consortium name="RefSeq"/>
        </authorList>
    </citation>
    <scope>IDENTIFICATION</scope>
    <source>
        <tissue evidence="2">Leaf</tissue>
    </source>
</reference>
<dbReference type="Gene3D" id="3.60.10.10">
    <property type="entry name" value="Endonuclease/exonuclease/phosphatase"/>
    <property type="match status" value="1"/>
</dbReference>
<sequence>MVGHQDTECRKGTKRVWVQKQQVQPMIHTPVVDQDGFQRALKPIRVRSSIAVPTQVTNTFQLLNADDVGTEPVRGLNLAKKQGVVKSFIHKHHVGLVGLLEHKVKVSKLGNLYQNVFLNWCFTSNSSFHDGGRIVLAWNPSSFTVSILSVTSQLIHCSVQVVGSSQKFFCTFIYAFNESHKRLELWKDLKTLYTQDPWIVCGDFNCIMAAEERIGALVRSGEIVDICECMHFCGMEDVKSPGNHFTWNNKHQGSARVFSKIDRVMENSTWQGNYPTTEVCFMNEGTFDHSPGLITVYPRIEGGKKPFKYFTIWKSSSEFTSIVKDQWDKQFHGTKMYVVVSKLKQVKFALKELNRKGFNDIQAADLKAFNELTAAQKAMHLNPTDHALADLELQAIKEYKMKHEAYLAFLRQKAKLYWLKAGDENTNLFHQSIRQRCSQNQIYSIHDMHGGWKEESGDVTKAFLEYYDTLLGTTQPNRRVVLRHIVHSGPLINDTHRAILNAPYTAEEVKKALFSIPGVKAPGPDGFGAYFFKDTWEIVGEEVVAAILDVLQQGKLLKELNHTCVTKVLCGRLRQILPDLILENQGGFVHGRHIVHNIMVVHDLVKHYGRKDVKPSCLMKIDLQKAYDTVD</sequence>
<dbReference type="PANTHER" id="PTHR33710:SF81">
    <property type="entry name" value="ENDONUCLEASE_EXONUCLEASE_PHOSPHATASE DOMAIN-CONTAINING PROTEIN"/>
    <property type="match status" value="1"/>
</dbReference>
<keyword evidence="1" id="KW-1185">Reference proteome</keyword>
<evidence type="ECO:0000313" key="1">
    <source>
        <dbReference type="Proteomes" id="UP000813463"/>
    </source>
</evidence>
<evidence type="ECO:0008006" key="3">
    <source>
        <dbReference type="Google" id="ProtNLM"/>
    </source>
</evidence>
<dbReference type="RefSeq" id="XP_056688453.1">
    <property type="nucleotide sequence ID" value="XM_056832475.1"/>
</dbReference>
<reference evidence="1" key="1">
    <citation type="journal article" date="2021" name="Nat. Commun.">
        <title>Genomic analyses provide insights into spinach domestication and the genetic basis of agronomic traits.</title>
        <authorList>
            <person name="Cai X."/>
            <person name="Sun X."/>
            <person name="Xu C."/>
            <person name="Sun H."/>
            <person name="Wang X."/>
            <person name="Ge C."/>
            <person name="Zhang Z."/>
            <person name="Wang Q."/>
            <person name="Fei Z."/>
            <person name="Jiao C."/>
            <person name="Wang Q."/>
        </authorList>
    </citation>
    <scope>NUCLEOTIDE SEQUENCE [LARGE SCALE GENOMIC DNA]</scope>
    <source>
        <strain evidence="1">cv. Varoflay</strain>
    </source>
</reference>
<dbReference type="PANTHER" id="PTHR33710">
    <property type="entry name" value="BNAC02G09200D PROTEIN"/>
    <property type="match status" value="1"/>
</dbReference>
<dbReference type="Proteomes" id="UP000813463">
    <property type="component" value="Chromosome 1"/>
</dbReference>
<protein>
    <recommendedName>
        <fullName evidence="3">Reverse transcriptase domain-containing protein</fullName>
    </recommendedName>
</protein>
<gene>
    <name evidence="2" type="primary">LOC130463366</name>
</gene>
<evidence type="ECO:0000313" key="2">
    <source>
        <dbReference type="RefSeq" id="XP_056688453.1"/>
    </source>
</evidence>